<dbReference type="InterPro" id="IPR010982">
    <property type="entry name" value="Lambda_DNA-bd_dom_sf"/>
</dbReference>
<dbReference type="SMART" id="SM00530">
    <property type="entry name" value="HTH_XRE"/>
    <property type="match status" value="1"/>
</dbReference>
<evidence type="ECO:0000259" key="2">
    <source>
        <dbReference type="PROSITE" id="PS50943"/>
    </source>
</evidence>
<dbReference type="PANTHER" id="PTHR35010:SF2">
    <property type="entry name" value="BLL4672 PROTEIN"/>
    <property type="match status" value="1"/>
</dbReference>
<keyword evidence="4" id="KW-1185">Reference proteome</keyword>
<reference evidence="4" key="1">
    <citation type="journal article" date="2019" name="Int. J. Syst. Evol. Microbiol.">
        <title>The Global Catalogue of Microorganisms (GCM) 10K type strain sequencing project: providing services to taxonomists for standard genome sequencing and annotation.</title>
        <authorList>
            <consortium name="The Broad Institute Genomics Platform"/>
            <consortium name="The Broad Institute Genome Sequencing Center for Infectious Disease"/>
            <person name="Wu L."/>
            <person name="Ma J."/>
        </authorList>
    </citation>
    <scope>NUCLEOTIDE SEQUENCE [LARGE SCALE GENOMIC DNA]</scope>
    <source>
        <strain evidence="4">JCM 30346</strain>
    </source>
</reference>
<dbReference type="CDD" id="cd00093">
    <property type="entry name" value="HTH_XRE"/>
    <property type="match status" value="1"/>
</dbReference>
<comment type="caution">
    <text evidence="3">The sequence shown here is derived from an EMBL/GenBank/DDBJ whole genome shotgun (WGS) entry which is preliminary data.</text>
</comment>
<evidence type="ECO:0000313" key="3">
    <source>
        <dbReference type="EMBL" id="MFC6083823.1"/>
    </source>
</evidence>
<dbReference type="Pfam" id="PF17765">
    <property type="entry name" value="MLTR_LBD"/>
    <property type="match status" value="1"/>
</dbReference>
<evidence type="ECO:0000256" key="1">
    <source>
        <dbReference type="SAM" id="MobiDB-lite"/>
    </source>
</evidence>
<dbReference type="RefSeq" id="WP_380756217.1">
    <property type="nucleotide sequence ID" value="NZ_JBHSRF010000033.1"/>
</dbReference>
<dbReference type="PANTHER" id="PTHR35010">
    <property type="entry name" value="BLL4672 PROTEIN-RELATED"/>
    <property type="match status" value="1"/>
</dbReference>
<protein>
    <submittedName>
        <fullName evidence="3">Helix-turn-helix transcriptional regulator</fullName>
    </submittedName>
</protein>
<dbReference type="InterPro" id="IPR001387">
    <property type="entry name" value="Cro/C1-type_HTH"/>
</dbReference>
<dbReference type="Pfam" id="PF13560">
    <property type="entry name" value="HTH_31"/>
    <property type="match status" value="1"/>
</dbReference>
<dbReference type="Gene3D" id="3.30.450.180">
    <property type="match status" value="1"/>
</dbReference>
<dbReference type="SUPFAM" id="SSF47413">
    <property type="entry name" value="lambda repressor-like DNA-binding domains"/>
    <property type="match status" value="1"/>
</dbReference>
<feature type="region of interest" description="Disordered" evidence="1">
    <location>
        <begin position="1"/>
        <end position="36"/>
    </location>
</feature>
<name>A0ABW1NLT8_9ACTN</name>
<dbReference type="Proteomes" id="UP001596137">
    <property type="component" value="Unassembled WGS sequence"/>
</dbReference>
<organism evidence="3 4">
    <name type="scientific">Sphaerisporangium aureirubrum</name>
    <dbReference type="NCBI Taxonomy" id="1544736"/>
    <lineage>
        <taxon>Bacteria</taxon>
        <taxon>Bacillati</taxon>
        <taxon>Actinomycetota</taxon>
        <taxon>Actinomycetes</taxon>
        <taxon>Streptosporangiales</taxon>
        <taxon>Streptosporangiaceae</taxon>
        <taxon>Sphaerisporangium</taxon>
    </lineage>
</organism>
<proteinExistence type="predicted"/>
<accession>A0ABW1NLT8</accession>
<evidence type="ECO:0000313" key="4">
    <source>
        <dbReference type="Proteomes" id="UP001596137"/>
    </source>
</evidence>
<feature type="domain" description="HTH cro/C1-type" evidence="2">
    <location>
        <begin position="39"/>
        <end position="86"/>
    </location>
</feature>
<dbReference type="InterPro" id="IPR041413">
    <property type="entry name" value="MLTR_LBD"/>
</dbReference>
<gene>
    <name evidence="3" type="ORF">ACFP1K_21835</name>
</gene>
<dbReference type="EMBL" id="JBHSRF010000033">
    <property type="protein sequence ID" value="MFC6083823.1"/>
    <property type="molecule type" value="Genomic_DNA"/>
</dbReference>
<sequence length="291" mass="32930">MGASGHDSTLGDFLKSRRARVSPEDTGTPPVPGRRRVPGLRREELARLAGVSVEYYTRLEQGRSRNASPMVLDAIARALRLDDTERSHLWNLSGTLPGKARHGPPQRVLRETWHLLARLERGEVPALVLGRRMDLLALNKPARALFQGIDLMAVPAGERNMARIMFCDPRVREIYPEWEDVAAEITGTLQFYLGRHPDDPLMHELVCDLRKASPVFRRLWAEHQVTERVMGEKRYRHPVIGELTVTYQAMALPGVPDQTLLVFTVEPGSASEDALHRVVAWYEEQQQGQRV</sequence>
<dbReference type="Gene3D" id="1.10.260.40">
    <property type="entry name" value="lambda repressor-like DNA-binding domains"/>
    <property type="match status" value="1"/>
</dbReference>
<dbReference type="PROSITE" id="PS50943">
    <property type="entry name" value="HTH_CROC1"/>
    <property type="match status" value="1"/>
</dbReference>